<gene>
    <name evidence="2" type="ORF">BB8028_0001g09810</name>
</gene>
<protein>
    <submittedName>
        <fullName evidence="2">Uncharacterized protein</fullName>
    </submittedName>
</protein>
<accession>A0A2S7XYM5</accession>
<sequence>MLVMARTDEAKRALKEAAQELMAEKPDMQLEEDEVTANNDFQYRLSDDIRGVVVDCNSDQGRVQISGKKLPLVQVETGPRHGGYVFRQIPNGQSCMLLQ</sequence>
<keyword evidence="1" id="KW-0175">Coiled coil</keyword>
<reference evidence="2 3" key="1">
    <citation type="submission" date="2016-07" db="EMBL/GenBank/DDBJ databases">
        <title>Comparative genomics of the entomopathogenic fungus Beauveria bassiana.</title>
        <authorList>
            <person name="Valero Jimenez C.A."/>
            <person name="Zwaan B.J."/>
            <person name="Van Kan J.A."/>
            <person name="Takken W."/>
            <person name="Debets A.J."/>
            <person name="Schoustra S.E."/>
            <person name="Koenraadt C.J."/>
        </authorList>
    </citation>
    <scope>NUCLEOTIDE SEQUENCE [LARGE SCALE GENOMIC DNA]</scope>
    <source>
        <strain evidence="2 3">ARSEF 8028</strain>
    </source>
</reference>
<evidence type="ECO:0000313" key="3">
    <source>
        <dbReference type="Proteomes" id="UP000237441"/>
    </source>
</evidence>
<dbReference type="AlphaFoldDB" id="A0A2S7XYM5"/>
<name>A0A2S7XYM5_BEABA</name>
<organism evidence="2 3">
    <name type="scientific">Beauveria bassiana</name>
    <name type="common">White muscardine disease fungus</name>
    <name type="synonym">Tritirachium shiotae</name>
    <dbReference type="NCBI Taxonomy" id="176275"/>
    <lineage>
        <taxon>Eukaryota</taxon>
        <taxon>Fungi</taxon>
        <taxon>Dikarya</taxon>
        <taxon>Ascomycota</taxon>
        <taxon>Pezizomycotina</taxon>
        <taxon>Sordariomycetes</taxon>
        <taxon>Hypocreomycetidae</taxon>
        <taxon>Hypocreales</taxon>
        <taxon>Cordycipitaceae</taxon>
        <taxon>Beauveria</taxon>
    </lineage>
</organism>
<feature type="coiled-coil region" evidence="1">
    <location>
        <begin position="4"/>
        <end position="31"/>
    </location>
</feature>
<evidence type="ECO:0000256" key="1">
    <source>
        <dbReference type="SAM" id="Coils"/>
    </source>
</evidence>
<proteinExistence type="predicted"/>
<dbReference type="OrthoDB" id="3468131at2759"/>
<comment type="caution">
    <text evidence="2">The sequence shown here is derived from an EMBL/GenBank/DDBJ whole genome shotgun (WGS) entry which is preliminary data.</text>
</comment>
<dbReference type="EMBL" id="JRHA01000001">
    <property type="protein sequence ID" value="PQK08909.1"/>
    <property type="molecule type" value="Genomic_DNA"/>
</dbReference>
<evidence type="ECO:0000313" key="2">
    <source>
        <dbReference type="EMBL" id="PQK08909.1"/>
    </source>
</evidence>
<dbReference type="Proteomes" id="UP000237441">
    <property type="component" value="Unassembled WGS sequence"/>
</dbReference>